<dbReference type="InterPro" id="IPR055207">
    <property type="entry name" value="POLR3C_WHD"/>
</dbReference>
<dbReference type="SUPFAM" id="SSF46785">
    <property type="entry name" value="Winged helix' DNA-binding domain"/>
    <property type="match status" value="1"/>
</dbReference>
<evidence type="ECO:0000256" key="1">
    <source>
        <dbReference type="ARBA" id="ARBA00004123"/>
    </source>
</evidence>
<evidence type="ECO:0000259" key="12">
    <source>
        <dbReference type="Pfam" id="PF08221"/>
    </source>
</evidence>
<dbReference type="PANTHER" id="PTHR12949">
    <property type="entry name" value="RNA POLYMERASE III DNA DIRECTED -RELATED"/>
    <property type="match status" value="1"/>
</dbReference>
<dbReference type="InterPro" id="IPR039748">
    <property type="entry name" value="RPC3"/>
</dbReference>
<dbReference type="AlphaFoldDB" id="A0A1G4KKM1"/>
<reference evidence="15" key="1">
    <citation type="submission" date="2016-03" db="EMBL/GenBank/DDBJ databases">
        <authorList>
            <person name="Devillers Hugo."/>
        </authorList>
    </citation>
    <scope>NUCLEOTIDE SEQUENCE [LARGE SCALE GENOMIC DNA]</scope>
</reference>
<evidence type="ECO:0000256" key="8">
    <source>
        <dbReference type="ARBA" id="ARBA00025127"/>
    </source>
</evidence>
<name>A0A1G4KKM1_9SACH</name>
<dbReference type="EMBL" id="LT598447">
    <property type="protein sequence ID" value="SCV05110.1"/>
    <property type="molecule type" value="Genomic_DNA"/>
</dbReference>
<gene>
    <name evidence="14" type="ORF">LANO_0H00254G</name>
</gene>
<evidence type="ECO:0000256" key="3">
    <source>
        <dbReference type="ARBA" id="ARBA00011206"/>
    </source>
</evidence>
<dbReference type="InterPro" id="IPR013197">
    <property type="entry name" value="RNA_pol_III_RPC82-rel_HTH"/>
</dbReference>
<dbReference type="Pfam" id="PF22536">
    <property type="entry name" value="WHD_POLR3C"/>
    <property type="match status" value="1"/>
</dbReference>
<evidence type="ECO:0000256" key="10">
    <source>
        <dbReference type="SAM" id="Coils"/>
    </source>
</evidence>
<organism evidence="14 15">
    <name type="scientific">Lachancea nothofagi CBS 11611</name>
    <dbReference type="NCBI Taxonomy" id="1266666"/>
    <lineage>
        <taxon>Eukaryota</taxon>
        <taxon>Fungi</taxon>
        <taxon>Dikarya</taxon>
        <taxon>Ascomycota</taxon>
        <taxon>Saccharomycotina</taxon>
        <taxon>Saccharomycetes</taxon>
        <taxon>Saccharomycetales</taxon>
        <taxon>Saccharomycetaceae</taxon>
        <taxon>Lachancea</taxon>
    </lineage>
</organism>
<dbReference type="Pfam" id="PF20912">
    <property type="entry name" value="RPC3_helical"/>
    <property type="match status" value="1"/>
</dbReference>
<dbReference type="Proteomes" id="UP000189911">
    <property type="component" value="Chromosome H"/>
</dbReference>
<evidence type="ECO:0000313" key="15">
    <source>
        <dbReference type="Proteomes" id="UP000189911"/>
    </source>
</evidence>
<feature type="domain" description="RNA polymerase III Rpc82 C -terminal" evidence="11">
    <location>
        <begin position="170"/>
        <end position="456"/>
    </location>
</feature>
<dbReference type="GO" id="GO:0006351">
    <property type="term" value="P:DNA-templated transcription"/>
    <property type="evidence" value="ECO:0007669"/>
    <property type="project" value="InterPro"/>
</dbReference>
<evidence type="ECO:0000259" key="13">
    <source>
        <dbReference type="Pfam" id="PF22536"/>
    </source>
</evidence>
<keyword evidence="6 9" id="KW-0804">Transcription</keyword>
<protein>
    <recommendedName>
        <fullName evidence="4 9">DNA-directed RNA polymerase III subunit RPC3</fullName>
        <shortName evidence="9">RNA polymerase III subunit C3</shortName>
    </recommendedName>
</protein>
<evidence type="ECO:0000256" key="2">
    <source>
        <dbReference type="ARBA" id="ARBA00006835"/>
    </source>
</evidence>
<feature type="domain" description="RNA polymerase III subunit RPC82-related helix-turn-helix" evidence="12">
    <location>
        <begin position="34"/>
        <end position="94"/>
    </location>
</feature>
<dbReference type="InterPro" id="IPR036390">
    <property type="entry name" value="WH_DNA-bd_sf"/>
</dbReference>
<dbReference type="Pfam" id="PF08221">
    <property type="entry name" value="HTH_9"/>
    <property type="match status" value="1"/>
</dbReference>
<dbReference type="Gene3D" id="1.10.10.10">
    <property type="entry name" value="Winged helix-like DNA-binding domain superfamily/Winged helix DNA-binding domain"/>
    <property type="match status" value="2"/>
</dbReference>
<proteinExistence type="inferred from homology"/>
<keyword evidence="15" id="KW-1185">Reference proteome</keyword>
<dbReference type="InterPro" id="IPR036388">
    <property type="entry name" value="WH-like_DNA-bd_sf"/>
</dbReference>
<comment type="subcellular location">
    <subcellularLocation>
        <location evidence="1 9">Nucleus</location>
    </subcellularLocation>
</comment>
<evidence type="ECO:0000256" key="5">
    <source>
        <dbReference type="ARBA" id="ARBA00022478"/>
    </source>
</evidence>
<keyword evidence="10" id="KW-0175">Coiled coil</keyword>
<feature type="domain" description="DNA-directed RNA polymerase III subunit RPC3 winged-helix" evidence="13">
    <location>
        <begin position="464"/>
        <end position="536"/>
    </location>
</feature>
<evidence type="ECO:0000256" key="7">
    <source>
        <dbReference type="ARBA" id="ARBA00023242"/>
    </source>
</evidence>
<evidence type="ECO:0000259" key="11">
    <source>
        <dbReference type="Pfam" id="PF05645"/>
    </source>
</evidence>
<feature type="coiled-coil region" evidence="10">
    <location>
        <begin position="547"/>
        <end position="574"/>
    </location>
</feature>
<dbReference type="InterPro" id="IPR008806">
    <property type="entry name" value="RNA_pol_III_Rpc82_C"/>
</dbReference>
<sequence>MATQSVSPEPLGHDEPIVGSVASLEARGTNPESFLYRELCRTHLGERAASIVDILISKGRMSARELQDRSGMDLKSVKRILVSLVQLRCVQYCNETHAPSGRSTIFYYFCEDGMLLLLYAGEIVEAIKELFQADLAAQIVQNVLALGSLTVKAYVSAGLSNDSPTQVSSYFVKLCDAGFLVPLTTTDYSTIGDVWTKLYQKEYSSIPKTSTLSDLKKRTEAKQKAKEQFYKLLRSPDLTTLIVTDPQTSMRKVADTVPLTFNLKRYLKVKRSKQLVQFAAARVGSVPSAIYKVVLQATERYSPEIIDPLTKTGLLQDADEQRAIKDEATLAEEKVHGTNFTATDIAKYLPDSVDLRDTISSQMKRARSGVSESQPAKRIKTEDGFVVPSLPSDALEGNDLDNDNIDLDLDDNDSDPHSLTLINSHLKLLSASTTPFLQESKPGHFYVPYSKLLPMLKSSVYKTLITYTLGPPAARILSCICDNRLASEKVINSTALMKEKDIRSVIAVLIKYNAVEIQEVPRTADRAASRSVFLFRNNEKHAYDFMKKNLTWNIGNLYHKIEDLKNENSTLLKKANRDDVKGKEAELLLPSELNQLKMVNERELNGLTRNQRLLSLWEVFKFF</sequence>
<comment type="function">
    <text evidence="8 9">DNA-dependent RNA polymerase catalyzes the transcription of DNA into RNA using the four ribonucleoside triphosphates as substrates. Specific core component of RNA polymerase III which synthesizes small RNAs, such as 5S rRNA and tRNAs.</text>
</comment>
<dbReference type="PANTHER" id="PTHR12949:SF0">
    <property type="entry name" value="DNA-DIRECTED RNA POLYMERASE III SUBUNIT RPC3"/>
    <property type="match status" value="1"/>
</dbReference>
<keyword evidence="7 9" id="KW-0539">Nucleus</keyword>
<evidence type="ECO:0000256" key="6">
    <source>
        <dbReference type="ARBA" id="ARBA00023163"/>
    </source>
</evidence>
<evidence type="ECO:0000256" key="4">
    <source>
        <dbReference type="ARBA" id="ARBA00016689"/>
    </source>
</evidence>
<keyword evidence="5 9" id="KW-0240">DNA-directed RNA polymerase</keyword>
<dbReference type="GO" id="GO:0003697">
    <property type="term" value="F:single-stranded DNA binding"/>
    <property type="evidence" value="ECO:0007669"/>
    <property type="project" value="UniProtKB-UniRule"/>
</dbReference>
<dbReference type="Pfam" id="PF05645">
    <property type="entry name" value="RNA_pol_Rpc82"/>
    <property type="match status" value="1"/>
</dbReference>
<comment type="similarity">
    <text evidence="2 9">Belongs to the RNA polymerase beta chain family.</text>
</comment>
<dbReference type="GO" id="GO:0005666">
    <property type="term" value="C:RNA polymerase III complex"/>
    <property type="evidence" value="ECO:0007669"/>
    <property type="project" value="UniProtKB-UniRule"/>
</dbReference>
<accession>A0A1G4KKM1</accession>
<evidence type="ECO:0000256" key="9">
    <source>
        <dbReference type="RuleBase" id="RU367076"/>
    </source>
</evidence>
<dbReference type="OrthoDB" id="272392at2759"/>
<evidence type="ECO:0000313" key="14">
    <source>
        <dbReference type="EMBL" id="SCV05110.1"/>
    </source>
</evidence>
<comment type="subunit">
    <text evidence="3 9">Component of the RNA polymerase III (Pol III) complex consisting of 17 subunits.</text>
</comment>